<organism evidence="2 3">
    <name type="scientific">Cladophialophora bantiana (strain ATCC 10958 / CBS 173.52 / CDC B-1940 / NIH 8579)</name>
    <name type="common">Xylohypha bantiana</name>
    <dbReference type="NCBI Taxonomy" id="1442370"/>
    <lineage>
        <taxon>Eukaryota</taxon>
        <taxon>Fungi</taxon>
        <taxon>Dikarya</taxon>
        <taxon>Ascomycota</taxon>
        <taxon>Pezizomycotina</taxon>
        <taxon>Eurotiomycetes</taxon>
        <taxon>Chaetothyriomycetidae</taxon>
        <taxon>Chaetothyriales</taxon>
        <taxon>Herpotrichiellaceae</taxon>
        <taxon>Cladophialophora</taxon>
    </lineage>
</organism>
<reference evidence="2" key="1">
    <citation type="submission" date="2015-01" db="EMBL/GenBank/DDBJ databases">
        <title>The Genome Sequence of Cladophialophora bantiana CBS 173.52.</title>
        <authorList>
            <consortium name="The Broad Institute Genomics Platform"/>
            <person name="Cuomo C."/>
            <person name="de Hoog S."/>
            <person name="Gorbushina A."/>
            <person name="Stielow B."/>
            <person name="Teixiera M."/>
            <person name="Abouelleil A."/>
            <person name="Chapman S.B."/>
            <person name="Priest M."/>
            <person name="Young S.K."/>
            <person name="Wortman J."/>
            <person name="Nusbaum C."/>
            <person name="Birren B."/>
        </authorList>
    </citation>
    <scope>NUCLEOTIDE SEQUENCE [LARGE SCALE GENOMIC DNA]</scope>
    <source>
        <strain evidence="2">CBS 173.52</strain>
    </source>
</reference>
<dbReference type="PANTHER" id="PTHR37540:SF5">
    <property type="entry name" value="TRANSCRIPTION FACTOR DOMAIN-CONTAINING PROTEIN"/>
    <property type="match status" value="1"/>
</dbReference>
<proteinExistence type="predicted"/>
<dbReference type="VEuPathDB" id="FungiDB:Z519_08073"/>
<evidence type="ECO:0000313" key="2">
    <source>
        <dbReference type="EMBL" id="KIW91178.1"/>
    </source>
</evidence>
<dbReference type="Pfam" id="PF11951">
    <property type="entry name" value="Fungal_trans_2"/>
    <property type="match status" value="1"/>
</dbReference>
<evidence type="ECO:0000313" key="3">
    <source>
        <dbReference type="Proteomes" id="UP000053789"/>
    </source>
</evidence>
<evidence type="ECO:0000256" key="1">
    <source>
        <dbReference type="SAM" id="MobiDB-lite"/>
    </source>
</evidence>
<dbReference type="HOGENOM" id="CLU_035146_0_0_1"/>
<dbReference type="Proteomes" id="UP000053789">
    <property type="component" value="Unassembled WGS sequence"/>
</dbReference>
<sequence>MAEEAVIFPSQPLFMVDRGWQRRKKKVKNDALFRELDLQPSRVPEVTIKVAKGPIEARSASPPKVKDNETHAKGNPKVPGQIQFMAYKPSATKRKQNVKSKTCDHDKGAGKEGANTEVKFPVCSSNSEEVCKDAIFPKRTPPGTATALYTVIDPEVSSFQKFVSYYPTRLATAMYPISRRVPLTYNPIETIWLPAIVTDEVSLHTILFSCAMHFFMGSGHQTFKDSHLLMKVILNRLNRRLHDGKYSDLTIGAVSCLALCENHLGNHQKWEMHAAGMSEMIRARGGFKAVRDVLHMKIYRADTIGAVDTLSHPHFPRPARTTKSLYRAMLLHSAMAPINPPILDVSLTPVVTNALSELSYLCHALNHAADTLTPVDPLAFDEDVTCIQHDLLRSQNSKQADVERVCVIATLIFIQTLTREVPFTRLCSGHISRELKAAVLAVDPDMLPDSLTLWVLFMGGLVSTDTDEYFWFRSRLMHFRSLHHDLLTWENVKGHLQKVFWMDRLQEDYGLRLWQVLDVPLCPSSGPIAAWTDNGSNSSPSRNKLMCIA</sequence>
<dbReference type="RefSeq" id="XP_016617847.1">
    <property type="nucleotide sequence ID" value="XM_016765802.1"/>
</dbReference>
<accession>A0A0D2HD04</accession>
<protein>
    <recommendedName>
        <fullName evidence="4">Transcription factor domain-containing protein</fullName>
    </recommendedName>
</protein>
<dbReference type="OrthoDB" id="4158087at2759"/>
<dbReference type="AlphaFoldDB" id="A0A0D2HD04"/>
<dbReference type="GeneID" id="27701001"/>
<gene>
    <name evidence="2" type="ORF">Z519_08073</name>
</gene>
<dbReference type="InterPro" id="IPR021858">
    <property type="entry name" value="Fun_TF"/>
</dbReference>
<dbReference type="PANTHER" id="PTHR37540">
    <property type="entry name" value="TRANSCRIPTION FACTOR (ACR-2), PUTATIVE-RELATED-RELATED"/>
    <property type="match status" value="1"/>
</dbReference>
<name>A0A0D2HD04_CLAB1</name>
<feature type="region of interest" description="Disordered" evidence="1">
    <location>
        <begin position="54"/>
        <end position="81"/>
    </location>
</feature>
<evidence type="ECO:0008006" key="4">
    <source>
        <dbReference type="Google" id="ProtNLM"/>
    </source>
</evidence>
<dbReference type="EMBL" id="KN846991">
    <property type="protein sequence ID" value="KIW91178.1"/>
    <property type="molecule type" value="Genomic_DNA"/>
</dbReference>
<keyword evidence="3" id="KW-1185">Reference proteome</keyword>